<feature type="compositionally biased region" description="Low complexity" evidence="1">
    <location>
        <begin position="59"/>
        <end position="73"/>
    </location>
</feature>
<protein>
    <submittedName>
        <fullName evidence="2">Uncharacterized protein</fullName>
    </submittedName>
</protein>
<evidence type="ECO:0000256" key="1">
    <source>
        <dbReference type="SAM" id="MobiDB-lite"/>
    </source>
</evidence>
<dbReference type="AlphaFoldDB" id="T0KYZ7"/>
<feature type="compositionally biased region" description="Low complexity" evidence="1">
    <location>
        <begin position="7"/>
        <end position="21"/>
    </location>
</feature>
<organism evidence="2 3">
    <name type="scientific">Colletotrichum gloeosporioides (strain Cg-14)</name>
    <name type="common">Anthracnose fungus</name>
    <name type="synonym">Glomerella cingulata</name>
    <dbReference type="NCBI Taxonomy" id="1237896"/>
    <lineage>
        <taxon>Eukaryota</taxon>
        <taxon>Fungi</taxon>
        <taxon>Dikarya</taxon>
        <taxon>Ascomycota</taxon>
        <taxon>Pezizomycotina</taxon>
        <taxon>Sordariomycetes</taxon>
        <taxon>Hypocreomycetidae</taxon>
        <taxon>Glomerellales</taxon>
        <taxon>Glomerellaceae</taxon>
        <taxon>Colletotrichum</taxon>
        <taxon>Colletotrichum gloeosporioides species complex</taxon>
    </lineage>
</organism>
<sequence length="157" mass="16558">MEPMSQPTPADVAPPTDASPANAANWQPQGEAHIELQSLAQPQARATQPTSPPTISLDPQSPQPQAQTNTAAQHPPPLPIDEREILIPIPTPTTQGEAEAGVRRKIPQSGFPTAAELDESVTYFHRYGGLILLMAPALGTPALPTIILKAGSRLSLS</sequence>
<reference evidence="3" key="1">
    <citation type="journal article" date="2013" name="Mol. Plant Microbe Interact.">
        <title>Global aspects of pacC regulation of pathogenicity genes in Colletotrichum gloeosporioides as revealed by transcriptome analysis.</title>
        <authorList>
            <person name="Alkan N."/>
            <person name="Meng X."/>
            <person name="Friedlander G."/>
            <person name="Reuveni E."/>
            <person name="Sukno S."/>
            <person name="Sherman A."/>
            <person name="Thon M."/>
            <person name="Fluhr R."/>
            <person name="Prusky D."/>
        </authorList>
    </citation>
    <scope>NUCLEOTIDE SEQUENCE [LARGE SCALE GENOMIC DNA]</scope>
    <source>
        <strain evidence="3">Cg-14</strain>
    </source>
</reference>
<evidence type="ECO:0000313" key="2">
    <source>
        <dbReference type="EMBL" id="EQB44566.1"/>
    </source>
</evidence>
<dbReference type="OrthoDB" id="4850456at2759"/>
<accession>T0KYZ7</accession>
<dbReference type="HOGENOM" id="CLU_1722241_0_0_1"/>
<gene>
    <name evidence="2" type="ORF">CGLO_16679</name>
</gene>
<feature type="region of interest" description="Disordered" evidence="1">
    <location>
        <begin position="1"/>
        <end position="82"/>
    </location>
</feature>
<dbReference type="Proteomes" id="UP000015530">
    <property type="component" value="Unassembled WGS sequence"/>
</dbReference>
<name>T0KYZ7_COLGC</name>
<proteinExistence type="predicted"/>
<dbReference type="EMBL" id="AMYD01003961">
    <property type="protein sequence ID" value="EQB44566.1"/>
    <property type="molecule type" value="Genomic_DNA"/>
</dbReference>
<evidence type="ECO:0000313" key="3">
    <source>
        <dbReference type="Proteomes" id="UP000015530"/>
    </source>
</evidence>
<comment type="caution">
    <text evidence="2">The sequence shown here is derived from an EMBL/GenBank/DDBJ whole genome shotgun (WGS) entry which is preliminary data.</text>
</comment>
<feature type="compositionally biased region" description="Polar residues" evidence="1">
    <location>
        <begin position="38"/>
        <end position="58"/>
    </location>
</feature>